<dbReference type="AlphaFoldDB" id="A0A8S0TJZ1"/>
<proteinExistence type="predicted"/>
<keyword evidence="3" id="KW-1185">Reference proteome</keyword>
<comment type="caution">
    <text evidence="2">The sequence shown here is derived from an EMBL/GenBank/DDBJ whole genome shotgun (WGS) entry which is preliminary data.</text>
</comment>
<organism evidence="2 3">
    <name type="scientific">Olea europaea subsp. europaea</name>
    <dbReference type="NCBI Taxonomy" id="158383"/>
    <lineage>
        <taxon>Eukaryota</taxon>
        <taxon>Viridiplantae</taxon>
        <taxon>Streptophyta</taxon>
        <taxon>Embryophyta</taxon>
        <taxon>Tracheophyta</taxon>
        <taxon>Spermatophyta</taxon>
        <taxon>Magnoliopsida</taxon>
        <taxon>eudicotyledons</taxon>
        <taxon>Gunneridae</taxon>
        <taxon>Pentapetalae</taxon>
        <taxon>asterids</taxon>
        <taxon>lamiids</taxon>
        <taxon>Lamiales</taxon>
        <taxon>Oleaceae</taxon>
        <taxon>Oleeae</taxon>
        <taxon>Olea</taxon>
    </lineage>
</organism>
<protein>
    <submittedName>
        <fullName evidence="2">Uncharacterized protein</fullName>
    </submittedName>
</protein>
<dbReference type="EMBL" id="CACTIH010007258">
    <property type="protein sequence ID" value="CAA3006240.1"/>
    <property type="molecule type" value="Genomic_DNA"/>
</dbReference>
<feature type="region of interest" description="Disordered" evidence="1">
    <location>
        <begin position="1"/>
        <end position="32"/>
    </location>
</feature>
<gene>
    <name evidence="2" type="ORF">OLEA9_A047206</name>
</gene>
<reference evidence="2 3" key="1">
    <citation type="submission" date="2019-12" db="EMBL/GenBank/DDBJ databases">
        <authorList>
            <person name="Alioto T."/>
            <person name="Alioto T."/>
            <person name="Gomez Garrido J."/>
        </authorList>
    </citation>
    <scope>NUCLEOTIDE SEQUENCE [LARGE SCALE GENOMIC DNA]</scope>
</reference>
<accession>A0A8S0TJZ1</accession>
<dbReference type="Proteomes" id="UP000594638">
    <property type="component" value="Unassembled WGS sequence"/>
</dbReference>
<evidence type="ECO:0000313" key="3">
    <source>
        <dbReference type="Proteomes" id="UP000594638"/>
    </source>
</evidence>
<sequence>MGKEFLADNQPKKSITTRTGAEPAPDEGVQPCLLAPSKSSGTLALPSSNSEVVGRGLMMRFQEALLQIQICIVDLVPGKDNIITIRAPCDEARAISYFFGSWLVPELIKWIRVQAGMQEEISRLSTPKALISTW</sequence>
<evidence type="ECO:0000256" key="1">
    <source>
        <dbReference type="SAM" id="MobiDB-lite"/>
    </source>
</evidence>
<evidence type="ECO:0000313" key="2">
    <source>
        <dbReference type="EMBL" id="CAA3006240.1"/>
    </source>
</evidence>
<dbReference type="Gramene" id="OE9A047206T1">
    <property type="protein sequence ID" value="OE9A047206C1"/>
    <property type="gene ID" value="OE9A047206"/>
</dbReference>
<name>A0A8S0TJZ1_OLEEU</name>